<evidence type="ECO:0000313" key="2">
    <source>
        <dbReference type="EMBL" id="KRM95118.1"/>
    </source>
</evidence>
<protein>
    <submittedName>
        <fullName evidence="2">Uncharacterized protein</fullName>
    </submittedName>
</protein>
<evidence type="ECO:0000313" key="3">
    <source>
        <dbReference type="Proteomes" id="UP000051015"/>
    </source>
</evidence>
<keyword evidence="3" id="KW-1185">Reference proteome</keyword>
<gene>
    <name evidence="2" type="ORF">FC19_GL002212</name>
</gene>
<accession>A0A0R2CTP2</accession>
<dbReference type="EMBL" id="AYZD01000033">
    <property type="protein sequence ID" value="KRM95118.1"/>
    <property type="molecule type" value="Genomic_DNA"/>
</dbReference>
<dbReference type="Proteomes" id="UP000051015">
    <property type="component" value="Unassembled WGS sequence"/>
</dbReference>
<name>A0A0R2CTP2_9LACO</name>
<proteinExistence type="predicted"/>
<feature type="transmembrane region" description="Helical" evidence="1">
    <location>
        <begin position="12"/>
        <end position="30"/>
    </location>
</feature>
<dbReference type="AlphaFoldDB" id="A0A0R2CTP2"/>
<organism evidence="2 3">
    <name type="scientific">Liquorilactobacillus aquaticus DSM 21051</name>
    <dbReference type="NCBI Taxonomy" id="1423725"/>
    <lineage>
        <taxon>Bacteria</taxon>
        <taxon>Bacillati</taxon>
        <taxon>Bacillota</taxon>
        <taxon>Bacilli</taxon>
        <taxon>Lactobacillales</taxon>
        <taxon>Lactobacillaceae</taxon>
        <taxon>Liquorilactobacillus</taxon>
    </lineage>
</organism>
<reference evidence="2 3" key="1">
    <citation type="journal article" date="2015" name="Genome Announc.">
        <title>Expanding the biotechnology potential of lactobacilli through comparative genomics of 213 strains and associated genera.</title>
        <authorList>
            <person name="Sun Z."/>
            <person name="Harris H.M."/>
            <person name="McCann A."/>
            <person name="Guo C."/>
            <person name="Argimon S."/>
            <person name="Zhang W."/>
            <person name="Yang X."/>
            <person name="Jeffery I.B."/>
            <person name="Cooney J.C."/>
            <person name="Kagawa T.F."/>
            <person name="Liu W."/>
            <person name="Song Y."/>
            <person name="Salvetti E."/>
            <person name="Wrobel A."/>
            <person name="Rasinkangas P."/>
            <person name="Parkhill J."/>
            <person name="Rea M.C."/>
            <person name="O'Sullivan O."/>
            <person name="Ritari J."/>
            <person name="Douillard F.P."/>
            <person name="Paul Ross R."/>
            <person name="Yang R."/>
            <person name="Briner A.E."/>
            <person name="Felis G.E."/>
            <person name="de Vos W.M."/>
            <person name="Barrangou R."/>
            <person name="Klaenhammer T.R."/>
            <person name="Caufield P.W."/>
            <person name="Cui Y."/>
            <person name="Zhang H."/>
            <person name="O'Toole P.W."/>
        </authorList>
    </citation>
    <scope>NUCLEOTIDE SEQUENCE [LARGE SCALE GENOMIC DNA]</scope>
    <source>
        <strain evidence="2 3">DSM 21051</strain>
    </source>
</reference>
<keyword evidence="1" id="KW-0472">Membrane</keyword>
<keyword evidence="1" id="KW-1133">Transmembrane helix</keyword>
<evidence type="ECO:0000256" key="1">
    <source>
        <dbReference type="SAM" id="Phobius"/>
    </source>
</evidence>
<sequence length="74" mass="8301">MKGLIKIFVKARRIISLILLSISLIALFFFPEAVLAKIFFVTVLAIYVLTTPGPFFQKSAGKRAALRKAGYQKR</sequence>
<dbReference type="OrthoDB" id="9952585at2"/>
<dbReference type="PATRIC" id="fig|1423725.3.peg.2276"/>
<feature type="transmembrane region" description="Helical" evidence="1">
    <location>
        <begin position="36"/>
        <end position="56"/>
    </location>
</feature>
<comment type="caution">
    <text evidence="2">The sequence shown here is derived from an EMBL/GenBank/DDBJ whole genome shotgun (WGS) entry which is preliminary data.</text>
</comment>
<dbReference type="RefSeq" id="WP_057876825.1">
    <property type="nucleotide sequence ID" value="NZ_AYZD01000033.1"/>
</dbReference>
<keyword evidence="1" id="KW-0812">Transmembrane</keyword>